<dbReference type="GO" id="GO:0005975">
    <property type="term" value="P:carbohydrate metabolic process"/>
    <property type="evidence" value="ECO:0007669"/>
    <property type="project" value="UniProtKB-ARBA"/>
</dbReference>
<dbReference type="Pfam" id="PF19081">
    <property type="entry name" value="Ig_7"/>
    <property type="match status" value="1"/>
</dbReference>
<dbReference type="GO" id="GO:0004553">
    <property type="term" value="F:hydrolase activity, hydrolyzing O-glycosyl compounds"/>
    <property type="evidence" value="ECO:0007669"/>
    <property type="project" value="UniProtKB-ARBA"/>
</dbReference>
<evidence type="ECO:0000256" key="2">
    <source>
        <dbReference type="ARBA" id="ARBA00023157"/>
    </source>
</evidence>
<proteinExistence type="predicted"/>
<dbReference type="InterPro" id="IPR013320">
    <property type="entry name" value="ConA-like_dom_sf"/>
</dbReference>
<dbReference type="EMBL" id="JACHWX010000003">
    <property type="protein sequence ID" value="MBB3054945.1"/>
    <property type="molecule type" value="Genomic_DNA"/>
</dbReference>
<dbReference type="InterPro" id="IPR000601">
    <property type="entry name" value="PKD_dom"/>
</dbReference>
<dbReference type="InterPro" id="IPR026444">
    <property type="entry name" value="Secre_tail"/>
</dbReference>
<dbReference type="Proteomes" id="UP000539265">
    <property type="component" value="Unassembled WGS sequence"/>
</dbReference>
<dbReference type="Gene3D" id="2.60.120.200">
    <property type="match status" value="2"/>
</dbReference>
<dbReference type="CDD" id="cd00146">
    <property type="entry name" value="PKD"/>
    <property type="match status" value="1"/>
</dbReference>
<keyword evidence="1" id="KW-0732">Signal</keyword>
<sequence length="1789" mass="185610">MNIKRPLFKAIGKQTQKVLPVLILLLFVFNAAYSARTVTAISVGSQTGTATFGTGTSVTYTITLTRGGNNATGSDAISISAWSPSTPTGVTATFSPASPYNCNLVTTVTLTLTTTAATVAGAYTFTVKNIDANGGGTSTSTGTLTLLPTTPTISGGGSGCAGGITLTASGGSPSGGTYNWYNVSTGGSVLATGTTYPPTAAGTYYASYTSSSVEGARSSGTAVTLTGGPIISTAPTSPTSGLYLSYPFTGNTTDASGNSNNGTIRGTVTATADRYNASNSAYKFNGSTGYISTATGIAAPGPQNLSISVWFNTSTAGGMLVGYSASQTGLGSQYDRHIYMDNSGYVYFGLYATSTGTANTIVSTSAYADGTWHHAVATCSTTSGSCLYIDGELQSSSSTMTAPETYTGNGYWRVGYNNLAGWTNPPTDYYFTGSLDDIAVYNTAISASQVYTLYGAGSAPTCANSTLALQVNTVSGDTYSWTGPNSFTSTSQNPTVSTSATTAMAGTYTCTVTSPGGCTSSIDVTAVVNAAPTSAFTASSSVIIGANATITYSGTYSASNTYTWNFNGGTIASGSGVGPYTVNWSTSGSKTVTLTVTNSGGCSSTSTQTVTVGSYGNYAFSDPITLNSASLGITSNLTNFPALLSIQDNNLIISGACTDKVYYPNGPNYDFAFYDNTTGAECYYQVESYNQTTGTLLVWVQIPTLTYATNKSITFYYGSTSPSTTHNTAFYQNTWASDYKGVFHFNESSYSGSVTDGSSGAHTGTTSGMTSADLVTGKIGTAYSFNGSSKKITFGSIPITGTFTLSAWVKLAAINIDQKVMTNQSAAGNSSGGYKLGVYTNNYPETESGTAGDRGSTPFPTAFTTGTWHYIQGVYTGSTLSTYVDGSAYEVLSTTNNPSGTNPFYIGVGEGGTQYYFNGIIDEARVSSTAKSADWIKAEYADQNNPTTFTTVGSTSTNSTNAATISGALTYTWTGSTSTDPTVASNWNNTTAGTTSQLPAFDGSATLVIPAGLTNYPSLTADASLYGLTIASGASLNLNGHTLSVGCNIYNSSGGQILYGSTLTSGITWNGSASTQTYTGSSTSNTAQLGNMTINNSAAGTVTLSGGPVDIYNTLTITKGNLVIGSSPAALTLKSTAAQTASVAAIPAAYSITGNVTAERFITGGNTYLGGKWIYRNYRLMSSPVNEGVNSGNYPYSLNYLGASTIITGCTSSYATYSGNPSLYLYNEAYTPSNFSFTSGNFIGVSNINNTAASGHITTTDAAHPSANVYAGDGFMMYFRGNNINNLTGSPSKTSAPYVAPENVIFSTTGNLNQGTYSVVSWTGAAGLMYTTSNAGNSSVRGFNLVGNPYPSSIDWSTFSNSSSSAAIYGLHVNPTIYILNPVTSNFDTYNATTNIATGSASKIISSGQGFFVQANAASPTLTFTENAKTSTQVSGSNLLLGTPDAQSAYNSYLRMKLVTDTLNNDEIVIGFNSTSSVKFNGAEDAQFMPGSGSAQSIAALSADSVSTAVKWVPLPKSALSQAIRLNVSAKASGTYTLIRTDFKAIPKLYQVWLMDNYKKDSLDIRNNTTYTFDISHSDTASFGNNRFKVVVRQDPALMVHLLNFIANKITGGAQIIWVTENEANYTNFTVERSIDGGKTYTVLGGAASNDLGTYSYLDKSPVTGANLYRLQIVDLNGTISYSNIATVMYGKTTSLVKTGIVVYPNPASTIINLAIAPGFNSNTGSSQGSTTTYEVQIANILGATVIKTTTSQQSWQSNISALMPGTYVINVTNAKDNSAVGQTTFIKL</sequence>
<dbReference type="Gene3D" id="2.60.40.10">
    <property type="entry name" value="Immunoglobulins"/>
    <property type="match status" value="2"/>
</dbReference>
<dbReference type="NCBIfam" id="TIGR04183">
    <property type="entry name" value="Por_Secre_tail"/>
    <property type="match status" value="1"/>
</dbReference>
<evidence type="ECO:0000313" key="6">
    <source>
        <dbReference type="Proteomes" id="UP000539265"/>
    </source>
</evidence>
<dbReference type="InterPro" id="IPR001791">
    <property type="entry name" value="Laminin_G"/>
</dbReference>
<dbReference type="Pfam" id="PF18962">
    <property type="entry name" value="Por_Secre_tail"/>
    <property type="match status" value="1"/>
</dbReference>
<evidence type="ECO:0000259" key="4">
    <source>
        <dbReference type="PROSITE" id="PS50093"/>
    </source>
</evidence>
<name>A0A839SA92_9SPHI</name>
<protein>
    <submittedName>
        <fullName evidence="5">Uncharacterized protein</fullName>
    </submittedName>
</protein>
<dbReference type="Pfam" id="PF13385">
    <property type="entry name" value="Laminin_G_3"/>
    <property type="match status" value="2"/>
</dbReference>
<comment type="caution">
    <text evidence="5">The sequence shown here is derived from an EMBL/GenBank/DDBJ whole genome shotgun (WGS) entry which is preliminary data.</text>
</comment>
<dbReference type="Pfam" id="PF10102">
    <property type="entry name" value="DUF2341"/>
    <property type="match status" value="1"/>
</dbReference>
<dbReference type="SUPFAM" id="SSF49299">
    <property type="entry name" value="PKD domain"/>
    <property type="match status" value="1"/>
</dbReference>
<feature type="domain" description="Laminin G" evidence="3">
    <location>
        <begin position="280"/>
        <end position="462"/>
    </location>
</feature>
<feature type="domain" description="PKD" evidence="4">
    <location>
        <begin position="531"/>
        <end position="612"/>
    </location>
</feature>
<dbReference type="InterPro" id="IPR013783">
    <property type="entry name" value="Ig-like_fold"/>
</dbReference>
<dbReference type="RefSeq" id="WP_172885360.1">
    <property type="nucleotide sequence ID" value="NZ_AP017313.1"/>
</dbReference>
<dbReference type="InterPro" id="IPR035986">
    <property type="entry name" value="PKD_dom_sf"/>
</dbReference>
<gene>
    <name evidence="5" type="ORF">FHS11_001362</name>
</gene>
<dbReference type="PROSITE" id="PS50025">
    <property type="entry name" value="LAM_G_DOMAIN"/>
    <property type="match status" value="1"/>
</dbReference>
<reference evidence="5" key="1">
    <citation type="submission" date="2020-08" db="EMBL/GenBank/DDBJ databases">
        <title>Genomic Encyclopedia of Type Strains, Phase III (KMG-III): the genomes of soil and plant-associated and newly described type strains.</title>
        <authorList>
            <person name="Whitman W."/>
        </authorList>
    </citation>
    <scope>NUCLEOTIDE SEQUENCE [LARGE SCALE GENOMIC DNA]</scope>
    <source>
        <strain evidence="5">CECT 8628</strain>
    </source>
</reference>
<organism evidence="5 6">
    <name type="scientific">Mucilaginibacter gotjawali</name>
    <dbReference type="NCBI Taxonomy" id="1550579"/>
    <lineage>
        <taxon>Bacteria</taxon>
        <taxon>Pseudomonadati</taxon>
        <taxon>Bacteroidota</taxon>
        <taxon>Sphingobacteriia</taxon>
        <taxon>Sphingobacteriales</taxon>
        <taxon>Sphingobacteriaceae</taxon>
        <taxon>Mucilaginibacter</taxon>
    </lineage>
</organism>
<dbReference type="InterPro" id="IPR006558">
    <property type="entry name" value="LamG-like"/>
</dbReference>
<dbReference type="SMART" id="SM00560">
    <property type="entry name" value="LamGL"/>
    <property type="match status" value="2"/>
</dbReference>
<accession>A0A839SA92</accession>
<evidence type="ECO:0000256" key="1">
    <source>
        <dbReference type="ARBA" id="ARBA00022729"/>
    </source>
</evidence>
<evidence type="ECO:0000313" key="5">
    <source>
        <dbReference type="EMBL" id="MBB3054945.1"/>
    </source>
</evidence>
<dbReference type="InterPro" id="IPR044023">
    <property type="entry name" value="Ig_7"/>
</dbReference>
<dbReference type="SUPFAM" id="SSF49899">
    <property type="entry name" value="Concanavalin A-like lectins/glucanases"/>
    <property type="match status" value="2"/>
</dbReference>
<dbReference type="PROSITE" id="PS50093">
    <property type="entry name" value="PKD"/>
    <property type="match status" value="1"/>
</dbReference>
<dbReference type="Pfam" id="PF18911">
    <property type="entry name" value="PKD_4"/>
    <property type="match status" value="1"/>
</dbReference>
<dbReference type="InterPro" id="IPR018765">
    <property type="entry name" value="DUF2341"/>
</dbReference>
<keyword evidence="6" id="KW-1185">Reference proteome</keyword>
<evidence type="ECO:0000259" key="3">
    <source>
        <dbReference type="PROSITE" id="PS50025"/>
    </source>
</evidence>
<keyword evidence="2" id="KW-1015">Disulfide bond</keyword>